<proteinExistence type="predicted"/>
<organism evidence="2 3">
    <name type="scientific">Bacillus pseudomycoides</name>
    <dbReference type="NCBI Taxonomy" id="64104"/>
    <lineage>
        <taxon>Bacteria</taxon>
        <taxon>Bacillati</taxon>
        <taxon>Bacillota</taxon>
        <taxon>Bacilli</taxon>
        <taxon>Bacillales</taxon>
        <taxon>Bacillaceae</taxon>
        <taxon>Bacillus</taxon>
        <taxon>Bacillus cereus group</taxon>
    </lineage>
</organism>
<gene>
    <name evidence="2" type="ORF">FOS08_21025</name>
</gene>
<dbReference type="EMBL" id="VLYX01000029">
    <property type="protein sequence ID" value="MDR4328305.1"/>
    <property type="molecule type" value="Genomic_DNA"/>
</dbReference>
<feature type="transmembrane region" description="Helical" evidence="1">
    <location>
        <begin position="5"/>
        <end position="21"/>
    </location>
</feature>
<keyword evidence="1" id="KW-1133">Transmembrane helix</keyword>
<keyword evidence="1" id="KW-0812">Transmembrane</keyword>
<accession>A0AAJ1Z1R7</accession>
<feature type="transmembrane region" description="Helical" evidence="1">
    <location>
        <begin position="57"/>
        <end position="82"/>
    </location>
</feature>
<reference evidence="2" key="1">
    <citation type="submission" date="2019-07" db="EMBL/GenBank/DDBJ databases">
        <title>Phylogenomic Reclassification of ATCC Bacillus Strains and Various Taxa within the Genus Bacillus.</title>
        <authorList>
            <person name="Riojas M.A."/>
            <person name="Frank A.M."/>
            <person name="Fenn S.L."/>
            <person name="King S.P."/>
            <person name="Brower S.M."/>
            <person name="Hazbon M.H."/>
        </authorList>
    </citation>
    <scope>NUCLEOTIDE SEQUENCE</scope>
    <source>
        <strain evidence="2">NR-12239</strain>
    </source>
</reference>
<evidence type="ECO:0000313" key="3">
    <source>
        <dbReference type="Proteomes" id="UP001248134"/>
    </source>
</evidence>
<dbReference type="AlphaFoldDB" id="A0AAJ1Z1R7"/>
<feature type="transmembrane region" description="Helical" evidence="1">
    <location>
        <begin position="27"/>
        <end position="45"/>
    </location>
</feature>
<evidence type="ECO:0000313" key="2">
    <source>
        <dbReference type="EMBL" id="MDR4328305.1"/>
    </source>
</evidence>
<evidence type="ECO:0008006" key="4">
    <source>
        <dbReference type="Google" id="ProtNLM"/>
    </source>
</evidence>
<comment type="caution">
    <text evidence="2">The sequence shown here is derived from an EMBL/GenBank/DDBJ whole genome shotgun (WGS) entry which is preliminary data.</text>
</comment>
<sequence>MRKYFGFISMLLTSILFFSSFSRYVHFDFLTGIFILSISIVLAILAPKGDTAKKITFAMLIILGILIACALIIGAIIGAGMAETHLNNHNSPK</sequence>
<evidence type="ECO:0000256" key="1">
    <source>
        <dbReference type="SAM" id="Phobius"/>
    </source>
</evidence>
<keyword evidence="1" id="KW-0472">Membrane</keyword>
<protein>
    <recommendedName>
        <fullName evidence="4">DUF3953 domain-containing protein</fullName>
    </recommendedName>
</protein>
<dbReference type="Proteomes" id="UP001248134">
    <property type="component" value="Unassembled WGS sequence"/>
</dbReference>
<name>A0AAJ1Z1R7_9BACI</name>